<dbReference type="RefSeq" id="WP_184203333.1">
    <property type="nucleotide sequence ID" value="NZ_JACHGW010000006.1"/>
</dbReference>
<dbReference type="AlphaFoldDB" id="A0A7W9SWF8"/>
<keyword evidence="3" id="KW-0963">Cytoplasm</keyword>
<reference evidence="8 9" key="1">
    <citation type="submission" date="2020-08" db="EMBL/GenBank/DDBJ databases">
        <title>Genomic Encyclopedia of Type Strains, Phase IV (KMG-IV): sequencing the most valuable type-strain genomes for metagenomic binning, comparative biology and taxonomic classification.</title>
        <authorList>
            <person name="Goeker M."/>
        </authorList>
    </citation>
    <scope>NUCLEOTIDE SEQUENCE [LARGE SCALE GENOMIC DNA]</scope>
    <source>
        <strain evidence="8 9">DSM 23562</strain>
    </source>
</reference>
<dbReference type="PANTHER" id="PTHR44154">
    <property type="entry name" value="QUINONE OXIDOREDUCTASE"/>
    <property type="match status" value="1"/>
</dbReference>
<dbReference type="PROSITE" id="PS01162">
    <property type="entry name" value="QOR_ZETA_CRYSTAL"/>
    <property type="match status" value="1"/>
</dbReference>
<dbReference type="GO" id="GO:0070402">
    <property type="term" value="F:NADPH binding"/>
    <property type="evidence" value="ECO:0007669"/>
    <property type="project" value="TreeGrafter"/>
</dbReference>
<dbReference type="PANTHER" id="PTHR44154:SF1">
    <property type="entry name" value="QUINONE OXIDOREDUCTASE"/>
    <property type="match status" value="1"/>
</dbReference>
<dbReference type="GO" id="GO:0005829">
    <property type="term" value="C:cytosol"/>
    <property type="evidence" value="ECO:0007669"/>
    <property type="project" value="TreeGrafter"/>
</dbReference>
<evidence type="ECO:0000256" key="1">
    <source>
        <dbReference type="ARBA" id="ARBA00004496"/>
    </source>
</evidence>
<evidence type="ECO:0000313" key="8">
    <source>
        <dbReference type="EMBL" id="MBB6053233.1"/>
    </source>
</evidence>
<organism evidence="8 9">
    <name type="scientific">Armatimonas rosea</name>
    <dbReference type="NCBI Taxonomy" id="685828"/>
    <lineage>
        <taxon>Bacteria</taxon>
        <taxon>Bacillati</taxon>
        <taxon>Armatimonadota</taxon>
        <taxon>Armatimonadia</taxon>
        <taxon>Armatimonadales</taxon>
        <taxon>Armatimonadaceae</taxon>
        <taxon>Armatimonas</taxon>
    </lineage>
</organism>
<dbReference type="SUPFAM" id="SSF50129">
    <property type="entry name" value="GroES-like"/>
    <property type="match status" value="1"/>
</dbReference>
<proteinExistence type="predicted"/>
<name>A0A7W9SWF8_ARMRO</name>
<accession>A0A7W9SWF8</accession>
<evidence type="ECO:0000256" key="6">
    <source>
        <dbReference type="ARBA" id="ARBA00022990"/>
    </source>
</evidence>
<dbReference type="InterPro" id="IPR013149">
    <property type="entry name" value="ADH-like_C"/>
</dbReference>
<dbReference type="Pfam" id="PF08240">
    <property type="entry name" value="ADH_N"/>
    <property type="match status" value="1"/>
</dbReference>
<evidence type="ECO:0000256" key="4">
    <source>
        <dbReference type="ARBA" id="ARBA00022857"/>
    </source>
</evidence>
<dbReference type="FunFam" id="3.40.50.720:FF:000244">
    <property type="entry name" value="quinone oxidoreductase"/>
    <property type="match status" value="1"/>
</dbReference>
<comment type="subcellular location">
    <subcellularLocation>
        <location evidence="1">Cytoplasm</location>
    </subcellularLocation>
</comment>
<keyword evidence="8" id="KW-0560">Oxidoreductase</keyword>
<dbReference type="InterPro" id="IPR011032">
    <property type="entry name" value="GroES-like_sf"/>
</dbReference>
<dbReference type="Gene3D" id="3.40.50.720">
    <property type="entry name" value="NAD(P)-binding Rossmann-like Domain"/>
    <property type="match status" value="1"/>
</dbReference>
<dbReference type="GO" id="GO:0003730">
    <property type="term" value="F:mRNA 3'-UTR binding"/>
    <property type="evidence" value="ECO:0007669"/>
    <property type="project" value="TreeGrafter"/>
</dbReference>
<feature type="domain" description="Enoyl reductase (ER)" evidence="7">
    <location>
        <begin position="10"/>
        <end position="310"/>
    </location>
</feature>
<dbReference type="GO" id="GO:0008270">
    <property type="term" value="F:zinc ion binding"/>
    <property type="evidence" value="ECO:0007669"/>
    <property type="project" value="InterPro"/>
</dbReference>
<evidence type="ECO:0000256" key="5">
    <source>
        <dbReference type="ARBA" id="ARBA00022884"/>
    </source>
</evidence>
<dbReference type="Gene3D" id="3.90.180.10">
    <property type="entry name" value="Medium-chain alcohol dehydrogenases, catalytic domain"/>
    <property type="match status" value="1"/>
</dbReference>
<protein>
    <submittedName>
        <fullName evidence="8">NADPH2:quinone reductase</fullName>
        <ecNumber evidence="8">1.6.5.5</ecNumber>
    </submittedName>
</protein>
<dbReference type="EC" id="1.6.5.5" evidence="8"/>
<evidence type="ECO:0000256" key="3">
    <source>
        <dbReference type="ARBA" id="ARBA00022490"/>
    </source>
</evidence>
<comment type="subunit">
    <text evidence="2">Homotetramer.</text>
</comment>
<dbReference type="SUPFAM" id="SSF51735">
    <property type="entry name" value="NAD(P)-binding Rossmann-fold domains"/>
    <property type="match status" value="1"/>
</dbReference>
<keyword evidence="5" id="KW-0694">RNA-binding</keyword>
<keyword evidence="6" id="KW-0007">Acetylation</keyword>
<dbReference type="CDD" id="cd08253">
    <property type="entry name" value="zeta_crystallin"/>
    <property type="match status" value="1"/>
</dbReference>
<dbReference type="SMART" id="SM00829">
    <property type="entry name" value="PKS_ER"/>
    <property type="match status" value="1"/>
</dbReference>
<keyword evidence="4" id="KW-0521">NADP</keyword>
<keyword evidence="9" id="KW-1185">Reference proteome</keyword>
<dbReference type="InterPro" id="IPR051603">
    <property type="entry name" value="Zinc-ADH_QOR/CCCR"/>
</dbReference>
<dbReference type="InterPro" id="IPR020843">
    <property type="entry name" value="ER"/>
</dbReference>
<dbReference type="GO" id="GO:0003960">
    <property type="term" value="F:quinone reductase (NADPH) activity"/>
    <property type="evidence" value="ECO:0007669"/>
    <property type="project" value="UniProtKB-EC"/>
</dbReference>
<gene>
    <name evidence="8" type="ORF">HNQ39_005067</name>
</gene>
<dbReference type="InterPro" id="IPR036291">
    <property type="entry name" value="NAD(P)-bd_dom_sf"/>
</dbReference>
<comment type="caution">
    <text evidence="8">The sequence shown here is derived from an EMBL/GenBank/DDBJ whole genome shotgun (WGS) entry which is preliminary data.</text>
</comment>
<dbReference type="InterPro" id="IPR013154">
    <property type="entry name" value="ADH-like_N"/>
</dbReference>
<evidence type="ECO:0000313" key="9">
    <source>
        <dbReference type="Proteomes" id="UP000520814"/>
    </source>
</evidence>
<sequence length="313" mass="32746">MQAIRFHQFGGPEVLQLDTLDDLTPGPGEVRIAVKASGVNPVDTYIRSGIYGPRPFPFTAGLDPAGVVDAVGEGVTKIAVGQRVYAAGVKTGAYAEQCLADASLVFPLPDSISFSQAAGINVPYATAYRALHGRAHARPGERVLIHGASGGVGIAACQLARALGMTVTGTASTAEGRELVLREGAHRALDHTQEGYLDGQTFDVIIEMLANVNLARDLAALNRYGRVVVIGNRGTIELNPRETMSRDAAILGMTLFNVPPDELQSIHAALYAGFENGTLRPVVGQEFPLAEAAAAQLAVMAPGKLGKIVLTVG</sequence>
<evidence type="ECO:0000256" key="2">
    <source>
        <dbReference type="ARBA" id="ARBA00011881"/>
    </source>
</evidence>
<dbReference type="Pfam" id="PF00107">
    <property type="entry name" value="ADH_zinc_N"/>
    <property type="match status" value="1"/>
</dbReference>
<evidence type="ECO:0000259" key="7">
    <source>
        <dbReference type="SMART" id="SM00829"/>
    </source>
</evidence>
<dbReference type="InterPro" id="IPR002364">
    <property type="entry name" value="Quin_OxRdtase/zeta-crystal_CS"/>
</dbReference>
<dbReference type="EMBL" id="JACHGW010000006">
    <property type="protein sequence ID" value="MBB6053233.1"/>
    <property type="molecule type" value="Genomic_DNA"/>
</dbReference>
<dbReference type="Proteomes" id="UP000520814">
    <property type="component" value="Unassembled WGS sequence"/>
</dbReference>